<evidence type="ECO:0000313" key="2">
    <source>
        <dbReference type="Proteomes" id="UP000267368"/>
    </source>
</evidence>
<dbReference type="OrthoDB" id="3174856at2"/>
<sequence length="83" mass="9296">MALLERSESYGELQRVVDYLYKNARIVERLDVILAAETFDICADLREIVDLLPPGAYTRVALCVQLNSSIAGHGWGYTYGTVE</sequence>
<accession>A0A3N0AFR6</accession>
<protein>
    <submittedName>
        <fullName evidence="1">Uncharacterized protein</fullName>
    </submittedName>
</protein>
<comment type="caution">
    <text evidence="1">The sequence shown here is derived from an EMBL/GenBank/DDBJ whole genome shotgun (WGS) entry which is preliminary data.</text>
</comment>
<dbReference type="Proteomes" id="UP000267368">
    <property type="component" value="Unassembled WGS sequence"/>
</dbReference>
<dbReference type="RefSeq" id="WP_123197734.1">
    <property type="nucleotide sequence ID" value="NZ_QICB01000002.1"/>
</dbReference>
<name>A0A3N0AFR6_9ACTN</name>
<reference evidence="2" key="1">
    <citation type="submission" date="2018-05" db="EMBL/GenBank/DDBJ databases">
        <title>Genome Sequencing of selected type strains of the family Eggerthellaceae.</title>
        <authorList>
            <person name="Danylec N."/>
            <person name="Stoll D.A."/>
            <person name="Doetsch A."/>
            <person name="Huch M."/>
        </authorList>
    </citation>
    <scope>NUCLEOTIDE SEQUENCE [LARGE SCALE GENOMIC DNA]</scope>
    <source>
        <strain evidence="2">DSM 17537</strain>
    </source>
</reference>
<organism evidence="1 2">
    <name type="scientific">Slackia faecicanis</name>
    <dbReference type="NCBI Taxonomy" id="255723"/>
    <lineage>
        <taxon>Bacteria</taxon>
        <taxon>Bacillati</taxon>
        <taxon>Actinomycetota</taxon>
        <taxon>Coriobacteriia</taxon>
        <taxon>Eggerthellales</taxon>
        <taxon>Eggerthellaceae</taxon>
        <taxon>Slackia</taxon>
    </lineage>
</organism>
<keyword evidence="2" id="KW-1185">Reference proteome</keyword>
<proteinExistence type="predicted"/>
<evidence type="ECO:0000313" key="1">
    <source>
        <dbReference type="EMBL" id="RNL20633.1"/>
    </source>
</evidence>
<dbReference type="AlphaFoldDB" id="A0A3N0AFR6"/>
<dbReference type="EMBL" id="QICB01000002">
    <property type="protein sequence ID" value="RNL20633.1"/>
    <property type="molecule type" value="Genomic_DNA"/>
</dbReference>
<gene>
    <name evidence="1" type="ORF">DMP07_03355</name>
</gene>